<keyword evidence="17" id="KW-1185">Reference proteome</keyword>
<evidence type="ECO:0000256" key="2">
    <source>
        <dbReference type="ARBA" id="ARBA00022448"/>
    </source>
</evidence>
<keyword evidence="3 13" id="KW-0138">CF(0)</keyword>
<evidence type="ECO:0000256" key="11">
    <source>
        <dbReference type="ARBA" id="ARBA00025614"/>
    </source>
</evidence>
<name>A0A1N7M5B7_9GAMM</name>
<dbReference type="InterPro" id="IPR002146">
    <property type="entry name" value="ATP_synth_b/b'su_bac/chlpt"/>
</dbReference>
<evidence type="ECO:0000313" key="17">
    <source>
        <dbReference type="Proteomes" id="UP000185999"/>
    </source>
</evidence>
<evidence type="ECO:0000256" key="12">
    <source>
        <dbReference type="ARBA" id="ARBA00037847"/>
    </source>
</evidence>
<dbReference type="Proteomes" id="UP000185999">
    <property type="component" value="Unassembled WGS sequence"/>
</dbReference>
<evidence type="ECO:0000256" key="10">
    <source>
        <dbReference type="ARBA" id="ARBA00025198"/>
    </source>
</evidence>
<evidence type="ECO:0000256" key="14">
    <source>
        <dbReference type="SAM" id="Coils"/>
    </source>
</evidence>
<feature type="compositionally biased region" description="Polar residues" evidence="15">
    <location>
        <begin position="270"/>
        <end position="292"/>
    </location>
</feature>
<dbReference type="GO" id="GO:0012505">
    <property type="term" value="C:endomembrane system"/>
    <property type="evidence" value="ECO:0007669"/>
    <property type="project" value="UniProtKB-SubCell"/>
</dbReference>
<dbReference type="InterPro" id="IPR017707">
    <property type="entry name" value="Alt_ATP_synth_F0_bsu"/>
</dbReference>
<protein>
    <recommendedName>
        <fullName evidence="13">ATP synthase subunit b</fullName>
    </recommendedName>
    <alternativeName>
        <fullName evidence="13">ATP synthase F(0) sector subunit b</fullName>
    </alternativeName>
    <alternativeName>
        <fullName evidence="13">ATPase subunit I</fullName>
    </alternativeName>
    <alternativeName>
        <fullName evidence="13">F-type ATPase subunit b</fullName>
        <shortName evidence="13">F-ATPase subunit b</shortName>
    </alternativeName>
</protein>
<evidence type="ECO:0000256" key="5">
    <source>
        <dbReference type="ARBA" id="ARBA00022781"/>
    </source>
</evidence>
<keyword evidence="7 13" id="KW-0406">Ion transport</keyword>
<feature type="region of interest" description="Disordered" evidence="15">
    <location>
        <begin position="270"/>
        <end position="305"/>
    </location>
</feature>
<dbReference type="STRING" id="619304.SAMN05421760_105180"/>
<dbReference type="GO" id="GO:0046961">
    <property type="term" value="F:proton-transporting ATPase activity, rotational mechanism"/>
    <property type="evidence" value="ECO:0007669"/>
    <property type="project" value="TreeGrafter"/>
</dbReference>
<dbReference type="CDD" id="cd06503">
    <property type="entry name" value="ATP-synt_Fo_b"/>
    <property type="match status" value="1"/>
</dbReference>
<keyword evidence="2 13" id="KW-0813">Transport</keyword>
<reference evidence="17" key="1">
    <citation type="submission" date="2017-01" db="EMBL/GenBank/DDBJ databases">
        <authorList>
            <person name="Varghese N."/>
            <person name="Submissions S."/>
        </authorList>
    </citation>
    <scope>NUCLEOTIDE SEQUENCE [LARGE SCALE GENOMIC DNA]</scope>
    <source>
        <strain evidence="17">DSM 22306</strain>
    </source>
</reference>
<dbReference type="HAMAP" id="MF_01398">
    <property type="entry name" value="ATP_synth_b_bprime"/>
    <property type="match status" value="1"/>
</dbReference>
<dbReference type="Pfam" id="PF00430">
    <property type="entry name" value="ATP-synt_B"/>
    <property type="match status" value="1"/>
</dbReference>
<keyword evidence="14" id="KW-0175">Coiled coil</keyword>
<keyword evidence="8 13" id="KW-0472">Membrane</keyword>
<comment type="function">
    <text evidence="11">Component of the F(0) channel, it forms part of the peripheral stalk, linking F(1) to F(0). The b'-subunit is a diverged and duplicated form of b found in plants and photosynthetic bacteria.</text>
</comment>
<gene>
    <name evidence="13" type="primary">atpF</name>
    <name evidence="16" type="ORF">SAMN05421760_105180</name>
</gene>
<evidence type="ECO:0000256" key="8">
    <source>
        <dbReference type="ARBA" id="ARBA00023136"/>
    </source>
</evidence>
<keyword evidence="13" id="KW-1003">Cell membrane</keyword>
<dbReference type="GO" id="GO:0005886">
    <property type="term" value="C:plasma membrane"/>
    <property type="evidence" value="ECO:0007669"/>
    <property type="project" value="UniProtKB-SubCell"/>
</dbReference>
<evidence type="ECO:0000256" key="6">
    <source>
        <dbReference type="ARBA" id="ARBA00022989"/>
    </source>
</evidence>
<comment type="subunit">
    <text evidence="13">F-type ATPases have 2 components, F(1) - the catalytic core - and F(0) - the membrane proton channel. F(1) has five subunits: alpha(3), beta(3), gamma(1), delta(1), epsilon(1). F(0) has three main subunits: a(1), b(2) and c(10-14). The alpha and beta chains form an alternating ring which encloses part of the gamma chain. F(1) is attached to F(0) by a central stalk formed by the gamma and epsilon chains, while a peripheral stalk is formed by the delta and b chains.</text>
</comment>
<comment type="function">
    <text evidence="10 13">F(1)F(0) ATP synthase produces ATP from ADP in the presence of a proton or sodium gradient. F-type ATPases consist of two structural domains, F(1) containing the extramembraneous catalytic core and F(0) containing the membrane proton channel, linked together by a central stalk and a peripheral stalk. During catalysis, ATP synthesis in the catalytic domain of F(1) is coupled via a rotary mechanism of the central stalk subunits to proton translocation.</text>
</comment>
<accession>A0A1N7M5B7</accession>
<dbReference type="EMBL" id="FTOE01000005">
    <property type="protein sequence ID" value="SIS81267.1"/>
    <property type="molecule type" value="Genomic_DNA"/>
</dbReference>
<dbReference type="GO" id="GO:0045259">
    <property type="term" value="C:proton-transporting ATP synthase complex"/>
    <property type="evidence" value="ECO:0007669"/>
    <property type="project" value="UniProtKB-KW"/>
</dbReference>
<dbReference type="PANTHER" id="PTHR33445">
    <property type="entry name" value="ATP SYNTHASE SUBUNIT B', CHLOROPLASTIC"/>
    <property type="match status" value="1"/>
</dbReference>
<dbReference type="GO" id="GO:0046933">
    <property type="term" value="F:proton-transporting ATP synthase activity, rotational mechanism"/>
    <property type="evidence" value="ECO:0007669"/>
    <property type="project" value="UniProtKB-UniRule"/>
</dbReference>
<dbReference type="AlphaFoldDB" id="A0A1N7M5B7"/>
<comment type="similarity">
    <text evidence="1 13">Belongs to the ATPase B chain family.</text>
</comment>
<feature type="coiled-coil region" evidence="14">
    <location>
        <begin position="52"/>
        <end position="127"/>
    </location>
</feature>
<keyword evidence="5 13" id="KW-0375">Hydrogen ion transport</keyword>
<dbReference type="RefSeq" id="WP_076496033.1">
    <property type="nucleotide sequence ID" value="NZ_FTOE01000005.1"/>
</dbReference>
<evidence type="ECO:0000256" key="7">
    <source>
        <dbReference type="ARBA" id="ARBA00023065"/>
    </source>
</evidence>
<comment type="subcellular location">
    <subcellularLocation>
        <location evidence="13">Cell membrane</location>
        <topology evidence="13">Single-pass membrane protein</topology>
    </subcellularLocation>
    <subcellularLocation>
        <location evidence="12">Endomembrane system</location>
        <topology evidence="12">Single-pass membrane protein</topology>
    </subcellularLocation>
</comment>
<dbReference type="OrthoDB" id="466272at2"/>
<evidence type="ECO:0000256" key="9">
    <source>
        <dbReference type="ARBA" id="ARBA00023310"/>
    </source>
</evidence>
<evidence type="ECO:0000256" key="1">
    <source>
        <dbReference type="ARBA" id="ARBA00005513"/>
    </source>
</evidence>
<keyword evidence="4 13" id="KW-0812">Transmembrane</keyword>
<sequence>MLVDWFTVGAQTLNFLILVWLLKRFLYRPILDAIDSREKKIAATLAGADMKKAEALEERDDYVRKNAEFEQQRAVLMQDSIEEAKKQGQTLMDEARKLADALSEKRRSALQQEQQAIRADISRMTREEVFAISRKVLSDLAGIELEARMVEVFTKKLASLDEPLKTFTDAFTHNHTLKISHDSVLVRSTFELTAEQKGAIQEILHKLVSDANKPSDFSIRFETTQALISGIEMIANGRKIVWSINDYVDTLEKSVSALWTDAPDAKMSTHTMDAVSGSQVPGSQLSGSQISEKSVADNPIAGKSE</sequence>
<keyword evidence="6 13" id="KW-1133">Transmembrane helix</keyword>
<dbReference type="PANTHER" id="PTHR33445:SF2">
    <property type="entry name" value="ATP SYNTHASE SUBUNIT B', CHLOROPLASTIC"/>
    <property type="match status" value="1"/>
</dbReference>
<evidence type="ECO:0000313" key="16">
    <source>
        <dbReference type="EMBL" id="SIS81267.1"/>
    </source>
</evidence>
<proteinExistence type="inferred from homology"/>
<evidence type="ECO:0000256" key="4">
    <source>
        <dbReference type="ARBA" id="ARBA00022692"/>
    </source>
</evidence>
<evidence type="ECO:0000256" key="3">
    <source>
        <dbReference type="ARBA" id="ARBA00022547"/>
    </source>
</evidence>
<dbReference type="InterPro" id="IPR050059">
    <property type="entry name" value="ATP_synthase_B_chain"/>
</dbReference>
<keyword evidence="9 13" id="KW-0066">ATP synthesis</keyword>
<evidence type="ECO:0000256" key="13">
    <source>
        <dbReference type="HAMAP-Rule" id="MF_01398"/>
    </source>
</evidence>
<organism evidence="16 17">
    <name type="scientific">Neptunomonas antarctica</name>
    <dbReference type="NCBI Taxonomy" id="619304"/>
    <lineage>
        <taxon>Bacteria</taxon>
        <taxon>Pseudomonadati</taxon>
        <taxon>Pseudomonadota</taxon>
        <taxon>Gammaproteobacteria</taxon>
        <taxon>Oceanospirillales</taxon>
        <taxon>Oceanospirillaceae</taxon>
        <taxon>Neptunomonas</taxon>
    </lineage>
</organism>
<dbReference type="NCBIfam" id="TIGR03321">
    <property type="entry name" value="alt_F1F0_F0_B"/>
    <property type="match status" value="1"/>
</dbReference>
<evidence type="ECO:0000256" key="15">
    <source>
        <dbReference type="SAM" id="MobiDB-lite"/>
    </source>
</evidence>